<evidence type="ECO:0000256" key="3">
    <source>
        <dbReference type="SAM" id="MobiDB-lite"/>
    </source>
</evidence>
<dbReference type="EMBL" id="AB700568">
    <property type="protein sequence ID" value="BAO99088.1"/>
    <property type="molecule type" value="Genomic_DNA"/>
</dbReference>
<feature type="compositionally biased region" description="Low complexity" evidence="3">
    <location>
        <begin position="53"/>
        <end position="68"/>
    </location>
</feature>
<feature type="region of interest" description="Disordered" evidence="3">
    <location>
        <begin position="1"/>
        <end position="37"/>
    </location>
</feature>
<name>A0A060PWH9_NOCAS</name>
<dbReference type="InterPro" id="IPR013120">
    <property type="entry name" value="FAR_NAD-bd"/>
</dbReference>
<dbReference type="Pfam" id="PF07993">
    <property type="entry name" value="NAD_binding_4"/>
    <property type="match status" value="1"/>
</dbReference>
<dbReference type="PANTHER" id="PTHR44845">
    <property type="entry name" value="CARRIER DOMAIN-CONTAINING PROTEIN"/>
    <property type="match status" value="1"/>
</dbReference>
<reference evidence="5" key="1">
    <citation type="journal article" date="2014" name="BMC Genomics">
        <title>Genome based analysis of type-I polyketide synthase and nonribosomal peptide synthetase gene clusters in seven strains of five representative Nocardia species.</title>
        <authorList>
            <person name="Komaki H."/>
            <person name="Ichikawa N."/>
            <person name="Hosoyama A."/>
            <person name="Takahashi-Nakaguchi A."/>
            <person name="Matsuzawa T."/>
            <person name="Suzuki K."/>
            <person name="Fujita N."/>
            <person name="Gonoi T."/>
        </authorList>
    </citation>
    <scope>NUCLEOTIDE SEQUENCE</scope>
    <source>
        <strain evidence="5">NBRC 15531</strain>
    </source>
</reference>
<dbReference type="PANTHER" id="PTHR44845:SF6">
    <property type="entry name" value="BETA-ALANINE-ACTIVATING ENZYME"/>
    <property type="match status" value="1"/>
</dbReference>
<keyword evidence="1" id="KW-0596">Phosphopantetheine</keyword>
<keyword evidence="2" id="KW-0597">Phosphoprotein</keyword>
<dbReference type="PROSITE" id="PS50075">
    <property type="entry name" value="CARRIER"/>
    <property type="match status" value="1"/>
</dbReference>
<feature type="domain" description="Carrier" evidence="4">
    <location>
        <begin position="197"/>
        <end position="273"/>
    </location>
</feature>
<dbReference type="Gene3D" id="1.10.1200.10">
    <property type="entry name" value="ACP-like"/>
    <property type="match status" value="1"/>
</dbReference>
<evidence type="ECO:0000259" key="4">
    <source>
        <dbReference type="PROSITE" id="PS50075"/>
    </source>
</evidence>
<feature type="region of interest" description="Disordered" evidence="3">
    <location>
        <begin position="275"/>
        <end position="329"/>
    </location>
</feature>
<dbReference type="InterPro" id="IPR036736">
    <property type="entry name" value="ACP-like_sf"/>
</dbReference>
<dbReference type="NCBIfam" id="TIGR01746">
    <property type="entry name" value="Thioester-redct"/>
    <property type="match status" value="1"/>
</dbReference>
<dbReference type="SUPFAM" id="SSF51735">
    <property type="entry name" value="NAD(P)-binding Rossmann-fold domains"/>
    <property type="match status" value="1"/>
</dbReference>
<accession>A0A060PWH9</accession>
<evidence type="ECO:0000313" key="5">
    <source>
        <dbReference type="EMBL" id="BAO99088.1"/>
    </source>
</evidence>
<dbReference type="Pfam" id="PF00550">
    <property type="entry name" value="PP-binding"/>
    <property type="match status" value="1"/>
</dbReference>
<feature type="compositionally biased region" description="Polar residues" evidence="3">
    <location>
        <begin position="286"/>
        <end position="299"/>
    </location>
</feature>
<dbReference type="InterPro" id="IPR010080">
    <property type="entry name" value="Thioester_reductase-like_dom"/>
</dbReference>
<evidence type="ECO:0000256" key="1">
    <source>
        <dbReference type="ARBA" id="ARBA00022450"/>
    </source>
</evidence>
<proteinExistence type="predicted"/>
<dbReference type="InterPro" id="IPR036291">
    <property type="entry name" value="NAD(P)-bd_dom_sf"/>
</dbReference>
<sequence length="925" mass="98487">MMRDQPDVDRASAAEHEPTPLSAVDRRSRAESLERGDAGLDVAALLARVGRPIASESASGEGASSGESRGTSKDVDALLARVGGPMASEWVSSEAAAPGEGRGTSADIDPLLAGAGGPVAFEPVSAEDGSFGESGVTSRDVTALLARIGVDSSRNTVQSDELVVPEQGLEPVELNRVSAADRSIAPRAGIDTDSRRPVDPTDLAGAIASVASRFTTSPVAEDTDFFDAGGTSVAAVEFVAALAGDLGIHLDLDMVFFDARPRRLAHRWLTDHPERQYPLDQAGSAEPTSDNTVDPSTVGSRDAIVRARSAEGDASDGAVATTNTPESTDTDDLALLFADLAGADRLPVVPAPPRTPPRRILLTGATGFLGSHLLLDLLRNSDAHVVCLVRAVDDTAAAQRLEQSLRQYALPWSREVLRRVTPLAGDLREPRLGLDGDRWDSLAAEVDSIVNAGAAVDFLRGYPSLRRTNVLGPLTLAELACTTRPKPVHHISSLAVFNGSGAGTLAEDAPTANVADLPIGYDRSKWAAEAVLRRAGEHGLTVTVLRPGGIGGHPETGAHNPRDLNTGISAALLRFRTVPGFRYLNAAPVDWVSRTAAEIVLEPSAWGQTYHLTGPATSLDQILAETTVGGLGVRVQHWEQWAEEVVAAIRSEQATELEPLAQVLQSPVARRQLAAMVDTAPATATRTESFVAARGLPTPNTSGSGRARMLAALPTPPGEHPYLRFHETLAGTVTRTGETIESACDLRLTLSVANSAQIFAARTLQVGGDLTCPALHHEPLSVEGTATVRPHDGTPLPDDLRHPIMHYQLTLRSSAGDSWWLTGYKFAAARRRFVRQLGTQVVEIGRTGEPATYTGEVSVPMHTYLPDQIDGIEIDPALPERQRRLAKMLWLSWFGGQLGKSLMEPMLRVGLDLLDLRRALRKDRR</sequence>
<dbReference type="InterPro" id="IPR009081">
    <property type="entry name" value="PP-bd_ACP"/>
</dbReference>
<dbReference type="SUPFAM" id="SSF47336">
    <property type="entry name" value="ACP-like"/>
    <property type="match status" value="1"/>
</dbReference>
<dbReference type="Gene3D" id="3.40.50.720">
    <property type="entry name" value="NAD(P)-binding Rossmann-like Domain"/>
    <property type="match status" value="1"/>
</dbReference>
<organism evidence="5">
    <name type="scientific">Nocardia asteroides</name>
    <dbReference type="NCBI Taxonomy" id="1824"/>
    <lineage>
        <taxon>Bacteria</taxon>
        <taxon>Bacillati</taxon>
        <taxon>Actinomycetota</taxon>
        <taxon>Actinomycetes</taxon>
        <taxon>Mycobacteriales</taxon>
        <taxon>Nocardiaceae</taxon>
        <taxon>Nocardia</taxon>
    </lineage>
</organism>
<protein>
    <submittedName>
        <fullName evidence="5">Putative acyl carrier protein</fullName>
    </submittedName>
</protein>
<evidence type="ECO:0000256" key="2">
    <source>
        <dbReference type="ARBA" id="ARBA00022553"/>
    </source>
</evidence>
<dbReference type="AlphaFoldDB" id="A0A060PWH9"/>
<dbReference type="CDD" id="cd05235">
    <property type="entry name" value="SDR_e1"/>
    <property type="match status" value="1"/>
</dbReference>
<feature type="region of interest" description="Disordered" evidence="3">
    <location>
        <begin position="53"/>
        <end position="73"/>
    </location>
</feature>